<reference evidence="1 2" key="1">
    <citation type="journal article" date="2020" name="Biotechnol. Biofuels">
        <title>New insights from the biogas microbiome by comprehensive genome-resolved metagenomics of nearly 1600 species originating from multiple anaerobic digesters.</title>
        <authorList>
            <person name="Campanaro S."/>
            <person name="Treu L."/>
            <person name="Rodriguez-R L.M."/>
            <person name="Kovalovszki A."/>
            <person name="Ziels R.M."/>
            <person name="Maus I."/>
            <person name="Zhu X."/>
            <person name="Kougias P.G."/>
            <person name="Basile A."/>
            <person name="Luo G."/>
            <person name="Schluter A."/>
            <person name="Konstantinidis K.T."/>
            <person name="Angelidaki I."/>
        </authorList>
    </citation>
    <scope>NUCLEOTIDE SEQUENCE [LARGE SCALE GENOMIC DNA]</scope>
    <source>
        <strain evidence="1">AS25fmACSIPFO_94</strain>
    </source>
</reference>
<keyword evidence="1" id="KW-0670">Pyruvate</keyword>
<dbReference type="PANTHER" id="PTHR32154">
    <property type="entry name" value="PYRUVATE-FLAVODOXIN OXIDOREDUCTASE-RELATED"/>
    <property type="match status" value="1"/>
</dbReference>
<organism evidence="1 2">
    <name type="scientific">Acetomicrobium hydrogeniformans</name>
    <dbReference type="NCBI Taxonomy" id="649746"/>
    <lineage>
        <taxon>Bacteria</taxon>
        <taxon>Thermotogati</taxon>
        <taxon>Synergistota</taxon>
        <taxon>Synergistia</taxon>
        <taxon>Synergistales</taxon>
        <taxon>Acetomicrobiaceae</taxon>
        <taxon>Acetomicrobium</taxon>
    </lineage>
</organism>
<dbReference type="PANTHER" id="PTHR32154:SF0">
    <property type="entry name" value="PYRUVATE-FLAVODOXIN OXIDOREDUCTASE-RELATED"/>
    <property type="match status" value="1"/>
</dbReference>
<proteinExistence type="predicted"/>
<protein>
    <submittedName>
        <fullName evidence="1">Pyruvate:ferredoxin (Flavodoxin) oxidoreductase</fullName>
    </submittedName>
</protein>
<dbReference type="GO" id="GO:0006979">
    <property type="term" value="P:response to oxidative stress"/>
    <property type="evidence" value="ECO:0007669"/>
    <property type="project" value="TreeGrafter"/>
</dbReference>
<dbReference type="InterPro" id="IPR029061">
    <property type="entry name" value="THDP-binding"/>
</dbReference>
<dbReference type="Proteomes" id="UP000525027">
    <property type="component" value="Unassembled WGS sequence"/>
</dbReference>
<dbReference type="AlphaFoldDB" id="A0A7V7BXV1"/>
<comment type="caution">
    <text evidence="1">The sequence shown here is derived from an EMBL/GenBank/DDBJ whole genome shotgun (WGS) entry which is preliminary data.</text>
</comment>
<feature type="non-terminal residue" evidence="1">
    <location>
        <position position="1"/>
    </location>
</feature>
<dbReference type="SUPFAM" id="SSF52518">
    <property type="entry name" value="Thiamin diphosphate-binding fold (THDP-binding)"/>
    <property type="match status" value="1"/>
</dbReference>
<accession>A0A7V7BXV1</accession>
<evidence type="ECO:0000313" key="2">
    <source>
        <dbReference type="Proteomes" id="UP000525027"/>
    </source>
</evidence>
<evidence type="ECO:0000313" key="1">
    <source>
        <dbReference type="EMBL" id="HHZ03931.1"/>
    </source>
</evidence>
<dbReference type="EMBL" id="DURU01000042">
    <property type="protein sequence ID" value="HHZ03931.1"/>
    <property type="molecule type" value="Genomic_DNA"/>
</dbReference>
<dbReference type="Gene3D" id="3.40.50.970">
    <property type="match status" value="1"/>
</dbReference>
<name>A0A7V7BXV1_9BACT</name>
<gene>
    <name evidence="1" type="ORF">GX397_02475</name>
</gene>
<dbReference type="InterPro" id="IPR050722">
    <property type="entry name" value="Pyruvate:ferred/Flavod_OxRd"/>
</dbReference>
<sequence length="178" mass="19773">VYSNTGGQASKATPLGAAARFAAAGKPTGKKDLGLMAVTYGNIYVARIAMGANPTQAIKAFHEAESYEGASLIIAYSHCISHGFDLKRGAEHQKMAVDSGQWILFRYDPRLKDEGKAFQLDCKEPSQPLKDYLLSESRFAMLHRDFPERAEKLLEEAEAFNKERWALYKGLSEVLNRK</sequence>